<evidence type="ECO:0000313" key="1">
    <source>
        <dbReference type="EMBL" id="CAB4341808.1"/>
    </source>
</evidence>
<gene>
    <name evidence="1" type="ORF">UFOPK3775_00976</name>
</gene>
<organism evidence="1">
    <name type="scientific">freshwater metagenome</name>
    <dbReference type="NCBI Taxonomy" id="449393"/>
    <lineage>
        <taxon>unclassified sequences</taxon>
        <taxon>metagenomes</taxon>
        <taxon>ecological metagenomes</taxon>
    </lineage>
</organism>
<sequence>MGLKAELKKVACDKCGAVGTLQEIIYGLPSEEFDFSKNISGGCVMSDESPSIGCSKCDWSGIRDWYTGEMKEVR</sequence>
<accession>A0A6J5ZK60</accession>
<proteinExistence type="predicted"/>
<dbReference type="AlphaFoldDB" id="A0A6J5ZK60"/>
<reference evidence="1" key="1">
    <citation type="submission" date="2020-05" db="EMBL/GenBank/DDBJ databases">
        <authorList>
            <person name="Chiriac C."/>
            <person name="Salcher M."/>
            <person name="Ghai R."/>
            <person name="Kavagutti S V."/>
        </authorList>
    </citation>
    <scope>NUCLEOTIDE SEQUENCE</scope>
</reference>
<dbReference type="EMBL" id="CAESAK010000144">
    <property type="protein sequence ID" value="CAB4341808.1"/>
    <property type="molecule type" value="Genomic_DNA"/>
</dbReference>
<name>A0A6J5ZK60_9ZZZZ</name>
<protein>
    <submittedName>
        <fullName evidence="1">Unannotated protein</fullName>
    </submittedName>
</protein>